<dbReference type="Proteomes" id="UP001500280">
    <property type="component" value="Unassembled WGS sequence"/>
</dbReference>
<accession>A0ABN2HJX4</accession>
<protein>
    <submittedName>
        <fullName evidence="1">Uncharacterized protein</fullName>
    </submittedName>
</protein>
<reference evidence="1 2" key="1">
    <citation type="journal article" date="2019" name="Int. J. Syst. Evol. Microbiol.">
        <title>The Global Catalogue of Microorganisms (GCM) 10K type strain sequencing project: providing services to taxonomists for standard genome sequencing and annotation.</title>
        <authorList>
            <consortium name="The Broad Institute Genomics Platform"/>
            <consortium name="The Broad Institute Genome Sequencing Center for Infectious Disease"/>
            <person name="Wu L."/>
            <person name="Ma J."/>
        </authorList>
    </citation>
    <scope>NUCLEOTIDE SEQUENCE [LARGE SCALE GENOMIC DNA]</scope>
    <source>
        <strain evidence="1 2">JCM 14307</strain>
    </source>
</reference>
<comment type="caution">
    <text evidence="1">The sequence shown here is derived from an EMBL/GenBank/DDBJ whole genome shotgun (WGS) entry which is preliminary data.</text>
</comment>
<keyword evidence="2" id="KW-1185">Reference proteome</keyword>
<evidence type="ECO:0000313" key="1">
    <source>
        <dbReference type="EMBL" id="GAA1689263.1"/>
    </source>
</evidence>
<proteinExistence type="predicted"/>
<dbReference type="EMBL" id="BAAANF010000013">
    <property type="protein sequence ID" value="GAA1689263.1"/>
    <property type="molecule type" value="Genomic_DNA"/>
</dbReference>
<sequence>MPFARLTSAGAAGYVDGYYMSLPTHCRKRNFLQEGLLGRYPEVIGECGEWEVECDLRVVVHRLPAAFSPQSARGCCWWRVERSHPAEWVSRGGGGPSNSGWAAGFTLGAAAWIGWGAGW</sequence>
<organism evidence="1 2">
    <name type="scientific">Kribbella yunnanensis</name>
    <dbReference type="NCBI Taxonomy" id="190194"/>
    <lineage>
        <taxon>Bacteria</taxon>
        <taxon>Bacillati</taxon>
        <taxon>Actinomycetota</taxon>
        <taxon>Actinomycetes</taxon>
        <taxon>Propionibacteriales</taxon>
        <taxon>Kribbellaceae</taxon>
        <taxon>Kribbella</taxon>
    </lineage>
</organism>
<evidence type="ECO:0000313" key="2">
    <source>
        <dbReference type="Proteomes" id="UP001500280"/>
    </source>
</evidence>
<name>A0ABN2HJX4_9ACTN</name>
<gene>
    <name evidence="1" type="ORF">GCM10009745_37830</name>
</gene>